<dbReference type="GO" id="GO:0034451">
    <property type="term" value="C:centriolar satellite"/>
    <property type="evidence" value="ECO:0007669"/>
    <property type="project" value="TreeGrafter"/>
</dbReference>
<reference evidence="2 3" key="1">
    <citation type="submission" date="2019-03" db="EMBL/GenBank/DDBJ databases">
        <title>First draft genome of Liparis tanakae, snailfish: a comprehensive survey of snailfish specific genes.</title>
        <authorList>
            <person name="Kim W."/>
            <person name="Song I."/>
            <person name="Jeong J.-H."/>
            <person name="Kim D."/>
            <person name="Kim S."/>
            <person name="Ryu S."/>
            <person name="Song J.Y."/>
            <person name="Lee S.K."/>
        </authorList>
    </citation>
    <scope>NUCLEOTIDE SEQUENCE [LARGE SCALE GENOMIC DNA]</scope>
    <source>
        <tissue evidence="2">Muscle</tissue>
    </source>
</reference>
<evidence type="ECO:0000313" key="2">
    <source>
        <dbReference type="EMBL" id="TNN67550.1"/>
    </source>
</evidence>
<comment type="caution">
    <text evidence="2">The sequence shown here is derived from an EMBL/GenBank/DDBJ whole genome shotgun (WGS) entry which is preliminary data.</text>
</comment>
<dbReference type="InterPro" id="IPR038929">
    <property type="entry name" value="CCDC13"/>
</dbReference>
<protein>
    <submittedName>
        <fullName evidence="2">Coiled-coil domain-containing protein 13</fullName>
    </submittedName>
</protein>
<dbReference type="GO" id="GO:1905515">
    <property type="term" value="P:non-motile cilium assembly"/>
    <property type="evidence" value="ECO:0007669"/>
    <property type="project" value="TreeGrafter"/>
</dbReference>
<name>A0A4Z2HPM9_9TELE</name>
<evidence type="ECO:0000256" key="1">
    <source>
        <dbReference type="SAM" id="Coils"/>
    </source>
</evidence>
<organism evidence="2 3">
    <name type="scientific">Liparis tanakae</name>
    <name type="common">Tanaka's snailfish</name>
    <dbReference type="NCBI Taxonomy" id="230148"/>
    <lineage>
        <taxon>Eukaryota</taxon>
        <taxon>Metazoa</taxon>
        <taxon>Chordata</taxon>
        <taxon>Craniata</taxon>
        <taxon>Vertebrata</taxon>
        <taxon>Euteleostomi</taxon>
        <taxon>Actinopterygii</taxon>
        <taxon>Neopterygii</taxon>
        <taxon>Teleostei</taxon>
        <taxon>Neoteleostei</taxon>
        <taxon>Acanthomorphata</taxon>
        <taxon>Eupercaria</taxon>
        <taxon>Perciformes</taxon>
        <taxon>Cottioidei</taxon>
        <taxon>Cottales</taxon>
        <taxon>Liparidae</taxon>
        <taxon>Liparis</taxon>
    </lineage>
</organism>
<feature type="coiled-coil region" evidence="1">
    <location>
        <begin position="17"/>
        <end position="78"/>
    </location>
</feature>
<proteinExistence type="predicted"/>
<dbReference type="PANTHER" id="PTHR31935:SF1">
    <property type="entry name" value="COILED-COIL DOMAIN-CONTAINING PROTEIN 13"/>
    <property type="match status" value="1"/>
</dbReference>
<dbReference type="OrthoDB" id="10258312at2759"/>
<evidence type="ECO:0000313" key="3">
    <source>
        <dbReference type="Proteomes" id="UP000314294"/>
    </source>
</evidence>
<sequence length="160" mass="18684">MEHADELSDLRLQFKVLQNQQEKRKLDRRTKKEAEDVSVGLDDLDLSHQGMQEDDLQHRLLQDENQTLLDQLRELTDENGRLFKLLSEKDFEIKHLKKKREEERLAFAGTSGLTGDIAATKIVELSKKTRELTAEIEREKIKSKQNINRAKELEKEVTGF</sequence>
<dbReference type="GO" id="GO:0031122">
    <property type="term" value="P:cytoplasmic microtubule organization"/>
    <property type="evidence" value="ECO:0007669"/>
    <property type="project" value="TreeGrafter"/>
</dbReference>
<keyword evidence="1" id="KW-0175">Coiled coil</keyword>
<keyword evidence="3" id="KW-1185">Reference proteome</keyword>
<dbReference type="EMBL" id="SRLO01000202">
    <property type="protein sequence ID" value="TNN67550.1"/>
    <property type="molecule type" value="Genomic_DNA"/>
</dbReference>
<feature type="coiled-coil region" evidence="1">
    <location>
        <begin position="122"/>
        <end position="156"/>
    </location>
</feature>
<dbReference type="Proteomes" id="UP000314294">
    <property type="component" value="Unassembled WGS sequence"/>
</dbReference>
<dbReference type="PANTHER" id="PTHR31935">
    <property type="entry name" value="COILED-COIL DOMAIN-CONTAINING PROTEIN 13"/>
    <property type="match status" value="1"/>
</dbReference>
<accession>A0A4Z2HPM9</accession>
<gene>
    <name evidence="2" type="primary">CCDC13</name>
    <name evidence="2" type="ORF">EYF80_022223</name>
</gene>
<dbReference type="AlphaFoldDB" id="A0A4Z2HPM9"/>